<sequence length="1296" mass="142929">MVQRQDHRRGPIRPVNTLSSPQKPKFPPSPTKKPTNNNKHLSHKSHHLNINSPPHRNLFSSKYPSVPTVVHGESSPTSSAEYTPNEIVLGEDSSLFDVGTRRTPSPQVLRDTSASANPCNPKTAVHRQHQSKHSNMVKERDPPAPSPSKAAPAPKALHDLTNTSPAPEFGKASPIRNPLKKDRKKDPSLSMFNMPKPGQPRPEHHREPVRPTQAPPVFQMPSQAPQYGYPVPAPPNAAGNDRTSSGSDVVMIPKPANFDPPYRPQYGAAPVSVGVPRNLPGQTIRPAPAPVYSSLGNNAFQPVNPAVGSAYAKFFGQQGNYVDLTKNADKKADDDEFDPDAALRQGQDQFGAADPFMYIDSAQANADIKALLEGAFDDEEDNVPRTRGRKKKSPKKEDVDEAANSLAKRLQALDVKAKEEEAEAEDEEEEEEDDSIVEGLKVKLLPHQVDGLAWMTDKEIGTRKKNGVLPKGGILADDMGLGKTIQSLALILSNPRPDKDAPVDPKSKNKILPTVGKGTLVVAPLALIKQWEAEISSKVEKSHRLSVCVHHGPSRTKDPAKLRKYDVVVTTFSTLSSEHAGSDDADDGLKSGCFGVHWYRVILDEAHSIKNRTTKMTKAAYALRSHYRWCLTGTPMQNNLDELQSLIKFLRIKPYEDLRQWKDQITGPMKNGRGGIAMKRLGFFLKAFMKRRTKDVLKKEGALNPGGKVKDGESSGFKIVDRNIETVVGHFTPEERLFYDRLASRAENRLAEMMGGEKTDYIGALVLLLRLRQACNHPNLIKSNVKNDKDALTTGSRGNASSTRNNDDDADDLADLLGGLTVQTKKCDVCQALLGKSAISSGAVRCNDCENDLSMTAKPRKHKHKSRKHKKNKKGRHADVEEASPKPKKGARPRGVILDSDDEEGEGSWIVPESEQDVPDLGKAGGTDDEDAEGGGHTLNSADSDDSETDEGSEEDSFVVKDNKAKKLTNLDSDEESDDDLPVVRNKHLKKPANLDSDEDSDDDLPVVRKKLTKKAPVVDSNDEDVDSESEQDSDSESDSEPESDSDSNSDPVYGASHLTPSTKIRHLLEILEKETPEHKVIVFSQFTSMLDLIEPFLRRNGYSFTRYDGSMRNDLREASLQKLRNDKQTRVLLCSLKCGSLGLNLTAASRVVILEPFWNPFVEEQAIDRVHRLNQTVNVTVYKISIRNSVEERILDLQEAKRKLANAAIEGGKSVAKLDMKDIMALFRRDAEFDARHEREALEDQGMFNRMRVLDSPVRGGGLTGAGDAGVSQMLRRKPEGRSGRAVEDSVYGRR</sequence>
<dbReference type="GO" id="GO:0006281">
    <property type="term" value="P:DNA repair"/>
    <property type="evidence" value="ECO:0007669"/>
    <property type="project" value="TreeGrafter"/>
</dbReference>
<keyword evidence="8" id="KW-1185">Reference proteome</keyword>
<dbReference type="PROSITE" id="PS51194">
    <property type="entry name" value="HELICASE_CTER"/>
    <property type="match status" value="1"/>
</dbReference>
<dbReference type="InterPro" id="IPR049730">
    <property type="entry name" value="SNF2/RAD54-like_C"/>
</dbReference>
<organism evidence="7 8">
    <name type="scientific">Lophium mytilinum</name>
    <dbReference type="NCBI Taxonomy" id="390894"/>
    <lineage>
        <taxon>Eukaryota</taxon>
        <taxon>Fungi</taxon>
        <taxon>Dikarya</taxon>
        <taxon>Ascomycota</taxon>
        <taxon>Pezizomycotina</taxon>
        <taxon>Dothideomycetes</taxon>
        <taxon>Pleosporomycetidae</taxon>
        <taxon>Mytilinidiales</taxon>
        <taxon>Mytilinidiaceae</taxon>
        <taxon>Lophium</taxon>
    </lineage>
</organism>
<feature type="compositionally biased region" description="Acidic residues" evidence="4">
    <location>
        <begin position="972"/>
        <end position="981"/>
    </location>
</feature>
<keyword evidence="2" id="KW-0378">Hydrolase</keyword>
<feature type="compositionally biased region" description="Polar residues" evidence="4">
    <location>
        <begin position="793"/>
        <end position="804"/>
    </location>
</feature>
<dbReference type="EMBL" id="MU004190">
    <property type="protein sequence ID" value="KAF2494540.1"/>
    <property type="molecule type" value="Genomic_DNA"/>
</dbReference>
<dbReference type="InterPro" id="IPR014001">
    <property type="entry name" value="Helicase_ATP-bd"/>
</dbReference>
<evidence type="ECO:0000259" key="6">
    <source>
        <dbReference type="PROSITE" id="PS51194"/>
    </source>
</evidence>
<dbReference type="Proteomes" id="UP000799750">
    <property type="component" value="Unassembled WGS sequence"/>
</dbReference>
<dbReference type="OrthoDB" id="423559at2759"/>
<dbReference type="GO" id="GO:0016787">
    <property type="term" value="F:hydrolase activity"/>
    <property type="evidence" value="ECO:0007669"/>
    <property type="project" value="UniProtKB-KW"/>
</dbReference>
<feature type="compositionally biased region" description="Acidic residues" evidence="4">
    <location>
        <begin position="996"/>
        <end position="1005"/>
    </location>
</feature>
<dbReference type="InterPro" id="IPR001650">
    <property type="entry name" value="Helicase_C-like"/>
</dbReference>
<evidence type="ECO:0000256" key="4">
    <source>
        <dbReference type="SAM" id="MobiDB-lite"/>
    </source>
</evidence>
<dbReference type="CDD" id="cd18793">
    <property type="entry name" value="SF2_C_SNF"/>
    <property type="match status" value="1"/>
</dbReference>
<feature type="region of interest" description="Disordered" evidence="4">
    <location>
        <begin position="1"/>
        <end position="248"/>
    </location>
</feature>
<proteinExistence type="predicted"/>
<dbReference type="PANTHER" id="PTHR45626:SF14">
    <property type="entry name" value="ATP-DEPENDENT DNA HELICASE (EUROFUNG)"/>
    <property type="match status" value="1"/>
</dbReference>
<feature type="region of interest" description="Disordered" evidence="4">
    <location>
        <begin position="789"/>
        <end position="810"/>
    </location>
</feature>
<dbReference type="SMART" id="SM00487">
    <property type="entry name" value="DEXDc"/>
    <property type="match status" value="1"/>
</dbReference>
<dbReference type="Gene3D" id="3.40.50.300">
    <property type="entry name" value="P-loop containing nucleotide triphosphate hydrolases"/>
    <property type="match status" value="1"/>
</dbReference>
<dbReference type="InterPro" id="IPR027417">
    <property type="entry name" value="P-loop_NTPase"/>
</dbReference>
<feature type="compositionally biased region" description="Acidic residues" evidence="4">
    <location>
        <begin position="943"/>
        <end position="957"/>
    </location>
</feature>
<feature type="compositionally biased region" description="Polar residues" evidence="4">
    <location>
        <begin position="102"/>
        <end position="120"/>
    </location>
</feature>
<gene>
    <name evidence="7" type="ORF">BU16DRAFT_589455</name>
</gene>
<evidence type="ECO:0000313" key="8">
    <source>
        <dbReference type="Proteomes" id="UP000799750"/>
    </source>
</evidence>
<protein>
    <submittedName>
        <fullName evidence="7">Uncharacterized protein</fullName>
    </submittedName>
</protein>
<dbReference type="Pfam" id="PF00176">
    <property type="entry name" value="SNF2-rel_dom"/>
    <property type="match status" value="1"/>
</dbReference>
<feature type="compositionally biased region" description="Basic residues" evidence="4">
    <location>
        <begin position="858"/>
        <end position="876"/>
    </location>
</feature>
<feature type="compositionally biased region" description="Acidic residues" evidence="4">
    <location>
        <begin position="420"/>
        <end position="436"/>
    </location>
</feature>
<evidence type="ECO:0000313" key="7">
    <source>
        <dbReference type="EMBL" id="KAF2494540.1"/>
    </source>
</evidence>
<dbReference type="SMART" id="SM00490">
    <property type="entry name" value="HELICc"/>
    <property type="match status" value="1"/>
</dbReference>
<feature type="compositionally biased region" description="Acidic residues" evidence="4">
    <location>
        <begin position="1021"/>
        <end position="1048"/>
    </location>
</feature>
<evidence type="ECO:0000259" key="5">
    <source>
        <dbReference type="PROSITE" id="PS51192"/>
    </source>
</evidence>
<dbReference type="PANTHER" id="PTHR45626">
    <property type="entry name" value="TRANSCRIPTION TERMINATION FACTOR 2-RELATED"/>
    <property type="match status" value="1"/>
</dbReference>
<feature type="domain" description="Helicase ATP-binding" evidence="5">
    <location>
        <begin position="464"/>
        <end position="653"/>
    </location>
</feature>
<keyword evidence="1" id="KW-0547">Nucleotide-binding</keyword>
<feature type="compositionally biased region" description="Polar residues" evidence="4">
    <location>
        <begin position="50"/>
        <end position="63"/>
    </location>
</feature>
<dbReference type="CDD" id="cd18008">
    <property type="entry name" value="DEXDc_SHPRH-like"/>
    <property type="match status" value="1"/>
</dbReference>
<dbReference type="Pfam" id="PF00271">
    <property type="entry name" value="Helicase_C"/>
    <property type="match status" value="1"/>
</dbReference>
<dbReference type="InterPro" id="IPR038718">
    <property type="entry name" value="SNF2-like_sf"/>
</dbReference>
<feature type="region of interest" description="Disordered" evidence="4">
    <location>
        <begin position="857"/>
        <end position="1059"/>
    </location>
</feature>
<dbReference type="FunFam" id="3.40.50.10810:FF:000053">
    <property type="entry name" value="SNF2 family helicase/ATPase, putative"/>
    <property type="match status" value="1"/>
</dbReference>
<evidence type="ECO:0000256" key="3">
    <source>
        <dbReference type="ARBA" id="ARBA00022840"/>
    </source>
</evidence>
<keyword evidence="3" id="KW-0067">ATP-binding</keyword>
<dbReference type="InterPro" id="IPR050628">
    <property type="entry name" value="SNF2_RAD54_helicase_TF"/>
</dbReference>
<dbReference type="GO" id="GO:0005524">
    <property type="term" value="F:ATP binding"/>
    <property type="evidence" value="ECO:0007669"/>
    <property type="project" value="UniProtKB-KW"/>
</dbReference>
<feature type="domain" description="Helicase C-terminal" evidence="6">
    <location>
        <begin position="1064"/>
        <end position="1225"/>
    </location>
</feature>
<dbReference type="GO" id="GO:0005634">
    <property type="term" value="C:nucleus"/>
    <property type="evidence" value="ECO:0007669"/>
    <property type="project" value="TreeGrafter"/>
</dbReference>
<feature type="region of interest" description="Disordered" evidence="4">
    <location>
        <begin position="1261"/>
        <end position="1296"/>
    </location>
</feature>
<evidence type="ECO:0000256" key="1">
    <source>
        <dbReference type="ARBA" id="ARBA00022741"/>
    </source>
</evidence>
<dbReference type="InterPro" id="IPR000330">
    <property type="entry name" value="SNF2_N"/>
</dbReference>
<dbReference type="Gene3D" id="3.40.50.10810">
    <property type="entry name" value="Tandem AAA-ATPase domain"/>
    <property type="match status" value="1"/>
</dbReference>
<accession>A0A6A6QR96</accession>
<dbReference type="SUPFAM" id="SSF52540">
    <property type="entry name" value="P-loop containing nucleoside triphosphate hydrolases"/>
    <property type="match status" value="2"/>
</dbReference>
<evidence type="ECO:0000256" key="2">
    <source>
        <dbReference type="ARBA" id="ARBA00022801"/>
    </source>
</evidence>
<name>A0A6A6QR96_9PEZI</name>
<feature type="region of interest" description="Disordered" evidence="4">
    <location>
        <begin position="379"/>
        <end position="436"/>
    </location>
</feature>
<dbReference type="GO" id="GO:0008094">
    <property type="term" value="F:ATP-dependent activity, acting on DNA"/>
    <property type="evidence" value="ECO:0007669"/>
    <property type="project" value="TreeGrafter"/>
</dbReference>
<reference evidence="7" key="1">
    <citation type="journal article" date="2020" name="Stud. Mycol.">
        <title>101 Dothideomycetes genomes: a test case for predicting lifestyles and emergence of pathogens.</title>
        <authorList>
            <person name="Haridas S."/>
            <person name="Albert R."/>
            <person name="Binder M."/>
            <person name="Bloem J."/>
            <person name="Labutti K."/>
            <person name="Salamov A."/>
            <person name="Andreopoulos B."/>
            <person name="Baker S."/>
            <person name="Barry K."/>
            <person name="Bills G."/>
            <person name="Bluhm B."/>
            <person name="Cannon C."/>
            <person name="Castanera R."/>
            <person name="Culley D."/>
            <person name="Daum C."/>
            <person name="Ezra D."/>
            <person name="Gonzalez J."/>
            <person name="Henrissat B."/>
            <person name="Kuo A."/>
            <person name="Liang C."/>
            <person name="Lipzen A."/>
            <person name="Lutzoni F."/>
            <person name="Magnuson J."/>
            <person name="Mondo S."/>
            <person name="Nolan M."/>
            <person name="Ohm R."/>
            <person name="Pangilinan J."/>
            <person name="Park H.-J."/>
            <person name="Ramirez L."/>
            <person name="Alfaro M."/>
            <person name="Sun H."/>
            <person name="Tritt A."/>
            <person name="Yoshinaga Y."/>
            <person name="Zwiers L.-H."/>
            <person name="Turgeon B."/>
            <person name="Goodwin S."/>
            <person name="Spatafora J."/>
            <person name="Crous P."/>
            <person name="Grigoriev I."/>
        </authorList>
    </citation>
    <scope>NUCLEOTIDE SEQUENCE</scope>
    <source>
        <strain evidence="7">CBS 269.34</strain>
    </source>
</reference>
<dbReference type="PROSITE" id="PS51192">
    <property type="entry name" value="HELICASE_ATP_BIND_1"/>
    <property type="match status" value="1"/>
</dbReference>
<feature type="compositionally biased region" description="Basic and acidic residues" evidence="4">
    <location>
        <begin position="1278"/>
        <end position="1296"/>
    </location>
</feature>